<reference evidence="2" key="1">
    <citation type="submission" date="2022-07" db="EMBL/GenBank/DDBJ databases">
        <title>Genome Sequence of Leucocoprinus birnbaumii.</title>
        <authorList>
            <person name="Buettner E."/>
        </authorList>
    </citation>
    <scope>NUCLEOTIDE SEQUENCE</scope>
    <source>
        <strain evidence="2">VT141</strain>
    </source>
</reference>
<gene>
    <name evidence="2" type="ORF">NP233_g12819</name>
</gene>
<keyword evidence="3" id="KW-1185">Reference proteome</keyword>
<proteinExistence type="predicted"/>
<feature type="compositionally biased region" description="Polar residues" evidence="1">
    <location>
        <begin position="37"/>
        <end position="46"/>
    </location>
</feature>
<accession>A0AAD5YPP0</accession>
<dbReference type="Proteomes" id="UP001213000">
    <property type="component" value="Unassembled WGS sequence"/>
</dbReference>
<evidence type="ECO:0000256" key="1">
    <source>
        <dbReference type="SAM" id="MobiDB-lite"/>
    </source>
</evidence>
<name>A0AAD5YPP0_9AGAR</name>
<evidence type="ECO:0000313" key="3">
    <source>
        <dbReference type="Proteomes" id="UP001213000"/>
    </source>
</evidence>
<feature type="region of interest" description="Disordered" evidence="1">
    <location>
        <begin position="58"/>
        <end position="151"/>
    </location>
</feature>
<dbReference type="EMBL" id="JANIEX010002019">
    <property type="protein sequence ID" value="KAJ3552686.1"/>
    <property type="molecule type" value="Genomic_DNA"/>
</dbReference>
<evidence type="ECO:0000313" key="2">
    <source>
        <dbReference type="EMBL" id="KAJ3552686.1"/>
    </source>
</evidence>
<feature type="region of interest" description="Disordered" evidence="1">
    <location>
        <begin position="1"/>
        <end position="46"/>
    </location>
</feature>
<organism evidence="2 3">
    <name type="scientific">Leucocoprinus birnbaumii</name>
    <dbReference type="NCBI Taxonomy" id="56174"/>
    <lineage>
        <taxon>Eukaryota</taxon>
        <taxon>Fungi</taxon>
        <taxon>Dikarya</taxon>
        <taxon>Basidiomycota</taxon>
        <taxon>Agaricomycotina</taxon>
        <taxon>Agaricomycetes</taxon>
        <taxon>Agaricomycetidae</taxon>
        <taxon>Agaricales</taxon>
        <taxon>Agaricineae</taxon>
        <taxon>Agaricaceae</taxon>
        <taxon>Leucocoprinus</taxon>
    </lineage>
</organism>
<protein>
    <submittedName>
        <fullName evidence="2">Uncharacterized protein</fullName>
    </submittedName>
</protein>
<feature type="compositionally biased region" description="Polar residues" evidence="1">
    <location>
        <begin position="75"/>
        <end position="95"/>
    </location>
</feature>
<feature type="compositionally biased region" description="Low complexity" evidence="1">
    <location>
        <begin position="10"/>
        <end position="24"/>
    </location>
</feature>
<feature type="compositionally biased region" description="Basic and acidic residues" evidence="1">
    <location>
        <begin position="99"/>
        <end position="109"/>
    </location>
</feature>
<comment type="caution">
    <text evidence="2">The sequence shown here is derived from an EMBL/GenBank/DDBJ whole genome shotgun (WGS) entry which is preliminary data.</text>
</comment>
<sequence length="151" mass="16189">MSVRSPMSSGGQQQQQQYYDPYQGYGHGAGHGPRTPSAASYASHTSYETAASEFWTAEGDGHGRSASAVGGSMSGYESATSQLPDMNQNRMSQMTARMPYERSSEETARGSEYVGGGDFDDGTVLGHGDGQQHDRRTSNMSVATWEMGRAL</sequence>
<dbReference type="AlphaFoldDB" id="A0AAD5YPP0"/>